<dbReference type="EMBL" id="KE721110">
    <property type="protein sequence ID" value="ERF72351.1"/>
    <property type="molecule type" value="Genomic_DNA"/>
</dbReference>
<reference evidence="5" key="1">
    <citation type="journal article" date="2014" name="BMC Genomics">
        <title>Genome characteristics reveal the impact of lichenization on lichen-forming fungus Endocarpon pusillum Hedwig (Verrucariales, Ascomycota).</title>
        <authorList>
            <person name="Wang Y.-Y."/>
            <person name="Liu B."/>
            <person name="Zhang X.-Y."/>
            <person name="Zhou Q.-M."/>
            <person name="Zhang T."/>
            <person name="Li H."/>
            <person name="Yu Y.-F."/>
            <person name="Zhang X.-L."/>
            <person name="Hao X.-Y."/>
            <person name="Wang M."/>
            <person name="Wang L."/>
            <person name="Wei J.-C."/>
        </authorList>
    </citation>
    <scope>NUCLEOTIDE SEQUENCE [LARGE SCALE GENOMIC DNA]</scope>
    <source>
        <strain evidence="5">Z07020 / HMAS-L-300199</strain>
    </source>
</reference>
<dbReference type="OrthoDB" id="2735536at2759"/>
<protein>
    <recommendedName>
        <fullName evidence="3">NAD-dependent epimerase/dehydratase domain-containing protein</fullName>
    </recommendedName>
</protein>
<dbReference type="InterPro" id="IPR001509">
    <property type="entry name" value="Epimerase_deHydtase"/>
</dbReference>
<evidence type="ECO:0000313" key="5">
    <source>
        <dbReference type="Proteomes" id="UP000019373"/>
    </source>
</evidence>
<dbReference type="SUPFAM" id="SSF51735">
    <property type="entry name" value="NAD(P)-binding Rossmann-fold domains"/>
    <property type="match status" value="1"/>
</dbReference>
<dbReference type="Pfam" id="PF01370">
    <property type="entry name" value="Epimerase"/>
    <property type="match status" value="1"/>
</dbReference>
<feature type="domain" description="NAD-dependent epimerase/dehydratase" evidence="3">
    <location>
        <begin position="8"/>
        <end position="270"/>
    </location>
</feature>
<dbReference type="RefSeq" id="XP_007802022.1">
    <property type="nucleotide sequence ID" value="XM_007803831.1"/>
</dbReference>
<evidence type="ECO:0000259" key="3">
    <source>
        <dbReference type="Pfam" id="PF01370"/>
    </source>
</evidence>
<dbReference type="HOGENOM" id="CLU_007383_9_2_1"/>
<dbReference type="PANTHER" id="PTHR10366:SF814">
    <property type="entry name" value="NAD-DEPENDENT EPIMERASE_DEHYDRATASE DOMAIN-CONTAINING PROTEIN"/>
    <property type="match status" value="1"/>
</dbReference>
<comment type="similarity">
    <text evidence="2">Belongs to the NAD(P)-dependent epimerase/dehydratase family. Dihydroflavonol-4-reductase subfamily.</text>
</comment>
<dbReference type="Proteomes" id="UP000019373">
    <property type="component" value="Unassembled WGS sequence"/>
</dbReference>
<dbReference type="GeneID" id="19241054"/>
<keyword evidence="1" id="KW-0560">Oxidoreductase</keyword>
<accession>U1GKE7</accession>
<organism evidence="4 5">
    <name type="scientific">Endocarpon pusillum (strain Z07020 / HMAS-L-300199)</name>
    <name type="common">Lichen-forming fungus</name>
    <dbReference type="NCBI Taxonomy" id="1263415"/>
    <lineage>
        <taxon>Eukaryota</taxon>
        <taxon>Fungi</taxon>
        <taxon>Dikarya</taxon>
        <taxon>Ascomycota</taxon>
        <taxon>Pezizomycotina</taxon>
        <taxon>Eurotiomycetes</taxon>
        <taxon>Chaetothyriomycetidae</taxon>
        <taxon>Verrucariales</taxon>
        <taxon>Verrucariaceae</taxon>
        <taxon>Endocarpon</taxon>
    </lineage>
</organism>
<dbReference type="InterPro" id="IPR050425">
    <property type="entry name" value="NAD(P)_dehydrat-like"/>
</dbReference>
<dbReference type="Gene3D" id="3.40.50.720">
    <property type="entry name" value="NAD(P)-binding Rossmann-like Domain"/>
    <property type="match status" value="1"/>
</dbReference>
<keyword evidence="5" id="KW-1185">Reference proteome</keyword>
<proteinExistence type="inferred from homology"/>
<dbReference type="AlphaFoldDB" id="U1GKE7"/>
<gene>
    <name evidence="4" type="ORF">EPUS_06107</name>
</gene>
<dbReference type="GO" id="GO:0016616">
    <property type="term" value="F:oxidoreductase activity, acting on the CH-OH group of donors, NAD or NADP as acceptor"/>
    <property type="evidence" value="ECO:0007669"/>
    <property type="project" value="TreeGrafter"/>
</dbReference>
<name>U1GKE7_ENDPU</name>
<evidence type="ECO:0000256" key="1">
    <source>
        <dbReference type="ARBA" id="ARBA00023002"/>
    </source>
</evidence>
<evidence type="ECO:0000256" key="2">
    <source>
        <dbReference type="ARBA" id="ARBA00023445"/>
    </source>
</evidence>
<evidence type="ECO:0000313" key="4">
    <source>
        <dbReference type="EMBL" id="ERF72351.1"/>
    </source>
</evidence>
<dbReference type="InterPro" id="IPR036291">
    <property type="entry name" value="NAD(P)-bd_dom_sf"/>
</dbReference>
<sequence>MSETSARVFLTGANGFVASHILAKLLERGFLVTASVRSESKAREMLALNPSGEGALNFVYISDITAEGIFDDVFLKSDYAFDYIIHTASPVDFAATDFQRDLINPAVQGTVGLLKSAHEFGGSNLKRFVYLSSAITILNSFQDMSRAGENYTEKDWNPITAARAIESKNPVLGYVASKKLAEEAAWRFMEDKKPVFDLTTIHPTVIIGPMLQPVSGPKSVNGSNKLFVYSFMDGEYKQIDSVTFPFYHHVDVRDVALAHIMALTSPQASGQRILLADELITPQLVANIIRRNFPELRDRVPEGEPHRILPDGVNPTGWDTTKSTQILGGEDWKYTPLEVSIVDTVKDLLAREKEWQV</sequence>
<dbReference type="eggNOG" id="KOG1502">
    <property type="taxonomic scope" value="Eukaryota"/>
</dbReference>
<dbReference type="OMA" id="NETNHFA"/>
<dbReference type="PANTHER" id="PTHR10366">
    <property type="entry name" value="NAD DEPENDENT EPIMERASE/DEHYDRATASE"/>
    <property type="match status" value="1"/>
</dbReference>